<organism evidence="1 2">
    <name type="scientific">Canavalia gladiata</name>
    <name type="common">Sword bean</name>
    <name type="synonym">Dolichos gladiatus</name>
    <dbReference type="NCBI Taxonomy" id="3824"/>
    <lineage>
        <taxon>Eukaryota</taxon>
        <taxon>Viridiplantae</taxon>
        <taxon>Streptophyta</taxon>
        <taxon>Embryophyta</taxon>
        <taxon>Tracheophyta</taxon>
        <taxon>Spermatophyta</taxon>
        <taxon>Magnoliopsida</taxon>
        <taxon>eudicotyledons</taxon>
        <taxon>Gunneridae</taxon>
        <taxon>Pentapetalae</taxon>
        <taxon>rosids</taxon>
        <taxon>fabids</taxon>
        <taxon>Fabales</taxon>
        <taxon>Fabaceae</taxon>
        <taxon>Papilionoideae</taxon>
        <taxon>50 kb inversion clade</taxon>
        <taxon>NPAAA clade</taxon>
        <taxon>indigoferoid/millettioid clade</taxon>
        <taxon>Phaseoleae</taxon>
        <taxon>Canavalia</taxon>
    </lineage>
</organism>
<evidence type="ECO:0000313" key="2">
    <source>
        <dbReference type="Proteomes" id="UP001367508"/>
    </source>
</evidence>
<dbReference type="AlphaFoldDB" id="A0AAN9L4T1"/>
<evidence type="ECO:0000313" key="1">
    <source>
        <dbReference type="EMBL" id="KAK7328721.1"/>
    </source>
</evidence>
<dbReference type="EMBL" id="JAYMYQ010000005">
    <property type="protein sequence ID" value="KAK7328721.1"/>
    <property type="molecule type" value="Genomic_DNA"/>
</dbReference>
<dbReference type="Proteomes" id="UP001367508">
    <property type="component" value="Unassembled WGS sequence"/>
</dbReference>
<reference evidence="1 2" key="1">
    <citation type="submission" date="2024-01" db="EMBL/GenBank/DDBJ databases">
        <title>The genomes of 5 underutilized Papilionoideae crops provide insights into root nodulation and disease resistanc.</title>
        <authorList>
            <person name="Jiang F."/>
        </authorList>
    </citation>
    <scope>NUCLEOTIDE SEQUENCE [LARGE SCALE GENOMIC DNA]</scope>
    <source>
        <strain evidence="1">LVBAO_FW01</strain>
        <tissue evidence="1">Leaves</tissue>
    </source>
</reference>
<protein>
    <submittedName>
        <fullName evidence="1">Uncharacterized protein</fullName>
    </submittedName>
</protein>
<comment type="caution">
    <text evidence="1">The sequence shown here is derived from an EMBL/GenBank/DDBJ whole genome shotgun (WGS) entry which is preliminary data.</text>
</comment>
<accession>A0AAN9L4T1</accession>
<name>A0AAN9L4T1_CANGL</name>
<keyword evidence="2" id="KW-1185">Reference proteome</keyword>
<proteinExistence type="predicted"/>
<gene>
    <name evidence="1" type="ORF">VNO77_22838</name>
</gene>
<sequence length="125" mass="14414">MQGRRPLYSCKRTNPSCSSACVVTVQRKLILTICQDQKMRLCIMESPFSSQERLAKILNTKVRTPSFYYDHSHYQLLICIELDQLFSVELTEHGYTHTEKGFPSTFMPIQGILEFTKPDSALVFT</sequence>